<dbReference type="Proteomes" id="UP000001055">
    <property type="component" value="Unassembled WGS sequence"/>
</dbReference>
<dbReference type="KEGG" id="pno:SNOG_14982"/>
<evidence type="ECO:0000313" key="3">
    <source>
        <dbReference type="Proteomes" id="UP000001055"/>
    </source>
</evidence>
<reference evidence="3" key="1">
    <citation type="journal article" date="2007" name="Plant Cell">
        <title>Dothideomycete-plant interactions illuminated by genome sequencing and EST analysis of the wheat pathogen Stagonospora nodorum.</title>
        <authorList>
            <person name="Hane J.K."/>
            <person name="Lowe R.G."/>
            <person name="Solomon P.S."/>
            <person name="Tan K.C."/>
            <person name="Schoch C.L."/>
            <person name="Spatafora J.W."/>
            <person name="Crous P.W."/>
            <person name="Kodira C."/>
            <person name="Birren B.W."/>
            <person name="Galagan J.E."/>
            <person name="Torriani S.F."/>
            <person name="McDonald B.A."/>
            <person name="Oliver R.P."/>
        </authorList>
    </citation>
    <scope>NUCLEOTIDE SEQUENCE [LARGE SCALE GENOMIC DNA]</scope>
    <source>
        <strain evidence="3">SN15 / ATCC MYA-4574 / FGSC 10173</strain>
    </source>
</reference>
<evidence type="ECO:0000313" key="2">
    <source>
        <dbReference type="EMBL" id="EAT77525.1"/>
    </source>
</evidence>
<accession>Q0TZH3</accession>
<dbReference type="eggNOG" id="ENOG502SYA6">
    <property type="taxonomic scope" value="Eukaryota"/>
</dbReference>
<dbReference type="GeneID" id="5982074"/>
<dbReference type="InterPro" id="IPR001810">
    <property type="entry name" value="F-box_dom"/>
</dbReference>
<feature type="domain" description="F-box" evidence="1">
    <location>
        <begin position="55"/>
        <end position="102"/>
    </location>
</feature>
<dbReference type="HOGENOM" id="CLU_627000_0_0_1"/>
<sequence>MPVLRRCLMAKELWYHTAIPSTLLEDSKPEPAKDNRSHMVIAGLFLPSASFTVHMATLWILPPELLEMILHLMGSIDDVHNMGRTCKKTYDILQRPTRYVKIMRSVIGCAPQHSLLPATQLSPFGYDWNKWESALTTATRAATCDDVCCSDCLPDFIVYDILARYQGLRVLENLWLELQVNANDYFSIDESSDASALSLTHGYQVVINRNELYRDGELPTRKRATPETAGYMTLNSDQRARFYSAVICVWLFNEVRWVLANFQYPGRLDLQIHVLETCKEHIFERNSEPLMDELDQHAVFRFMYHHLLPVYGLSLAEQDISKLPFTFSSDFSKDQGFTARLLQLFFAAGQTYYQPPDLIDLVVRYNASHRPAYPRVAFPTSTQVWQHPSQAFAFPSNPDLDLFDDNYKQLVLRASLTHLNLIARASFHQTSQIRSPLITAPTSTDAYTIRDHASDFFFDRVTVAFEKFESRDSQLLSIREVFPRKWEDALWSVWWWANSEDKARAKMERWREVPVEGLYTTGVATATV</sequence>
<dbReference type="AlphaFoldDB" id="Q0TZH3"/>
<organism evidence="2 3">
    <name type="scientific">Phaeosphaeria nodorum (strain SN15 / ATCC MYA-4574 / FGSC 10173)</name>
    <name type="common">Glume blotch fungus</name>
    <name type="synonym">Parastagonospora nodorum</name>
    <dbReference type="NCBI Taxonomy" id="321614"/>
    <lineage>
        <taxon>Eukaryota</taxon>
        <taxon>Fungi</taxon>
        <taxon>Dikarya</taxon>
        <taxon>Ascomycota</taxon>
        <taxon>Pezizomycotina</taxon>
        <taxon>Dothideomycetes</taxon>
        <taxon>Pleosporomycetidae</taxon>
        <taxon>Pleosporales</taxon>
        <taxon>Pleosporineae</taxon>
        <taxon>Phaeosphaeriaceae</taxon>
        <taxon>Parastagonospora</taxon>
    </lineage>
</organism>
<name>Q0TZH3_PHANO</name>
<dbReference type="PROSITE" id="PS50181">
    <property type="entry name" value="FBOX"/>
    <property type="match status" value="1"/>
</dbReference>
<dbReference type="EMBL" id="CH445359">
    <property type="protein sequence ID" value="EAT77525.1"/>
    <property type="molecule type" value="Genomic_DNA"/>
</dbReference>
<dbReference type="InParanoid" id="Q0TZH3"/>
<dbReference type="Pfam" id="PF00646">
    <property type="entry name" value="F-box"/>
    <property type="match status" value="1"/>
</dbReference>
<evidence type="ECO:0000259" key="1">
    <source>
        <dbReference type="PROSITE" id="PS50181"/>
    </source>
</evidence>
<dbReference type="CDD" id="cd09917">
    <property type="entry name" value="F-box_SF"/>
    <property type="match status" value="1"/>
</dbReference>
<dbReference type="RefSeq" id="XP_001805146.1">
    <property type="nucleotide sequence ID" value="XM_001805094.1"/>
</dbReference>
<proteinExistence type="predicted"/>
<protein>
    <recommendedName>
        <fullName evidence="1">F-box domain-containing protein</fullName>
    </recommendedName>
</protein>
<gene>
    <name evidence="2" type="ORF">SNOG_14982</name>
</gene>
<dbReference type="VEuPathDB" id="FungiDB:JI435_149820"/>
<dbReference type="OMA" id="KMERWRQ"/>